<dbReference type="EMBL" id="JAEHTE010000001">
    <property type="protein sequence ID" value="MBI6882416.1"/>
    <property type="molecule type" value="Genomic_DNA"/>
</dbReference>
<proteinExistence type="predicted"/>
<gene>
    <name evidence="1" type="ORF">JEU22_00615</name>
</gene>
<sequence length="96" mass="11054">MNLTDKEIQIINDRRQKIANEARNERLKRRALQVAYRYGCWLARNRSGSSFGTFVNSFGYQKSDSGEMFEVVEQILSAASQAYSSKPAPYEKIIKQ</sequence>
<dbReference type="RefSeq" id="WP_198746035.1">
    <property type="nucleotide sequence ID" value="NZ_JAEHTE010000001.1"/>
</dbReference>
<dbReference type="Proteomes" id="UP000637061">
    <property type="component" value="Unassembled WGS sequence"/>
</dbReference>
<protein>
    <submittedName>
        <fullName evidence="1">Uncharacterized protein</fullName>
    </submittedName>
</protein>
<reference evidence="1" key="1">
    <citation type="submission" date="2020-12" db="EMBL/GenBank/DDBJ databases">
        <title>Enhanced detection system for hospital associated transmission using whole genome sequencing surveillance.</title>
        <authorList>
            <person name="Harrison L.H."/>
            <person name="Van Tyne D."/>
            <person name="Marsh J.W."/>
            <person name="Griffith M.P."/>
            <person name="Snyder D.J."/>
            <person name="Cooper V.S."/>
            <person name="Mustapha M."/>
        </authorList>
    </citation>
    <scope>NUCLEOTIDE SEQUENCE</scope>
    <source>
        <strain evidence="1">PSB00042</strain>
    </source>
</reference>
<accession>A0A8I1EBF4</accession>
<name>A0A8I1EBF4_PSEPU</name>
<organism evidence="1 2">
    <name type="scientific">Pseudomonas putida</name>
    <name type="common">Arthrobacter siderocapsulatus</name>
    <dbReference type="NCBI Taxonomy" id="303"/>
    <lineage>
        <taxon>Bacteria</taxon>
        <taxon>Pseudomonadati</taxon>
        <taxon>Pseudomonadota</taxon>
        <taxon>Gammaproteobacteria</taxon>
        <taxon>Pseudomonadales</taxon>
        <taxon>Pseudomonadaceae</taxon>
        <taxon>Pseudomonas</taxon>
    </lineage>
</organism>
<evidence type="ECO:0000313" key="2">
    <source>
        <dbReference type="Proteomes" id="UP000637061"/>
    </source>
</evidence>
<comment type="caution">
    <text evidence="1">The sequence shown here is derived from an EMBL/GenBank/DDBJ whole genome shotgun (WGS) entry which is preliminary data.</text>
</comment>
<dbReference type="AlphaFoldDB" id="A0A8I1EBF4"/>
<evidence type="ECO:0000313" key="1">
    <source>
        <dbReference type="EMBL" id="MBI6882416.1"/>
    </source>
</evidence>